<evidence type="ECO:0000256" key="6">
    <source>
        <dbReference type="ARBA" id="ARBA00022840"/>
    </source>
</evidence>
<dbReference type="InterPro" id="IPR027417">
    <property type="entry name" value="P-loop_NTPase"/>
</dbReference>
<dbReference type="Gene3D" id="1.20.120.720">
    <property type="entry name" value="Myosin VI head, motor domain, U50 subdomain"/>
    <property type="match status" value="1"/>
</dbReference>
<evidence type="ECO:0000256" key="7">
    <source>
        <dbReference type="ARBA" id="ARBA00023123"/>
    </source>
</evidence>
<dbReference type="EMBL" id="CAJNOC010000708">
    <property type="protein sequence ID" value="CAF0794240.1"/>
    <property type="molecule type" value="Genomic_DNA"/>
</dbReference>
<dbReference type="GO" id="GO:0016459">
    <property type="term" value="C:myosin complex"/>
    <property type="evidence" value="ECO:0007669"/>
    <property type="project" value="UniProtKB-KW"/>
</dbReference>
<accession>A0A813SA64</accession>
<dbReference type="InterPro" id="IPR001609">
    <property type="entry name" value="Myosin_head_motor_dom-like"/>
</dbReference>
<evidence type="ECO:0000256" key="9">
    <source>
        <dbReference type="ARBA" id="ARBA00023212"/>
    </source>
</evidence>
<keyword evidence="4" id="KW-0677">Repeat</keyword>
<evidence type="ECO:0000313" key="13">
    <source>
        <dbReference type="EMBL" id="CAF0794240.1"/>
    </source>
</evidence>
<dbReference type="SMART" id="SM00242">
    <property type="entry name" value="MYSc"/>
    <property type="match status" value="1"/>
</dbReference>
<dbReference type="GO" id="GO:0004674">
    <property type="term" value="F:protein serine/threonine kinase activity"/>
    <property type="evidence" value="ECO:0007669"/>
    <property type="project" value="TreeGrafter"/>
</dbReference>
<reference evidence="13" key="1">
    <citation type="submission" date="2021-02" db="EMBL/GenBank/DDBJ databases">
        <authorList>
            <person name="Nowell W R."/>
        </authorList>
    </citation>
    <scope>NUCLEOTIDE SEQUENCE</scope>
    <source>
        <strain evidence="13">Ploen Becks lab</strain>
    </source>
</reference>
<dbReference type="Gene3D" id="1.10.10.820">
    <property type="match status" value="1"/>
</dbReference>
<dbReference type="AlphaFoldDB" id="A0A813SA64"/>
<dbReference type="GO" id="GO:0030832">
    <property type="term" value="P:regulation of actin filament length"/>
    <property type="evidence" value="ECO:0007669"/>
    <property type="project" value="TreeGrafter"/>
</dbReference>
<dbReference type="PRINTS" id="PR00193">
    <property type="entry name" value="MYOSINHEAVY"/>
</dbReference>
<dbReference type="GO" id="GO:0003779">
    <property type="term" value="F:actin binding"/>
    <property type="evidence" value="ECO:0007669"/>
    <property type="project" value="UniProtKB-KW"/>
</dbReference>
<evidence type="ECO:0000313" key="14">
    <source>
        <dbReference type="Proteomes" id="UP000663879"/>
    </source>
</evidence>
<evidence type="ECO:0000256" key="8">
    <source>
        <dbReference type="ARBA" id="ARBA00023175"/>
    </source>
</evidence>
<evidence type="ECO:0000259" key="12">
    <source>
        <dbReference type="PROSITE" id="PS51456"/>
    </source>
</evidence>
<feature type="binding site" evidence="11">
    <location>
        <begin position="112"/>
        <end position="119"/>
    </location>
    <ligand>
        <name>ATP</name>
        <dbReference type="ChEBI" id="CHEBI:30616"/>
    </ligand>
</feature>
<gene>
    <name evidence="13" type="ORF">OXX778_LOCUS6128</name>
</gene>
<organism evidence="13 14">
    <name type="scientific">Brachionus calyciflorus</name>
    <dbReference type="NCBI Taxonomy" id="104777"/>
    <lineage>
        <taxon>Eukaryota</taxon>
        <taxon>Metazoa</taxon>
        <taxon>Spiralia</taxon>
        <taxon>Gnathifera</taxon>
        <taxon>Rotifera</taxon>
        <taxon>Eurotatoria</taxon>
        <taxon>Monogononta</taxon>
        <taxon>Pseudotrocha</taxon>
        <taxon>Ploima</taxon>
        <taxon>Brachionidae</taxon>
        <taxon>Brachionus</taxon>
    </lineage>
</organism>
<keyword evidence="3" id="KW-0963">Cytoplasm</keyword>
<evidence type="ECO:0000256" key="11">
    <source>
        <dbReference type="PROSITE-ProRule" id="PRU00782"/>
    </source>
</evidence>
<proteinExistence type="inferred from homology"/>
<keyword evidence="5 11" id="KW-0547">Nucleotide-binding</keyword>
<name>A0A813SA64_9BILA</name>
<sequence>MRVTAEHDQSLLVNMGKGEVDDLSKLDFLDEETLINELRVRYKNGQIYTYIGDVLIAVNPFKQLNIYEKEQHKAYSRVQFRSVLRPHVFWVADAAYQRMLIHKTTQCIAVSGESGAGKTESTKLMIQHIIYLCKTIYDKELQKKIVDVNTLLEAFGNAQTCMNSNSSRFGKFVQMIFTDEGQILGAKVFDYLLEKSRVVNHGPGERNYHIFYYLFSGLEKEELEYYYLDTPENYRILGTSTGSKAYLTKTEIKYFKMMFQAQKEIMKRVGFMDEDITLIFTLLAAILHLTNIKFCQDEETDGVYIDDEYPLEVVSNLLCLDQETLATALISTSSVTKGEKVVSLKNKDQANDGRDALAKALYERLFGWIVRQINELLQPNNYALGEKIDLFPSIGILDMSGFENFNLNSFEQLCINVANEHLQFYFNENIFLQEEEEYFNEGIQFDVVEFQNNEDLIEVFMGPLGLFALLDEESKFPRATDSSLVDKYYSHWKNSERYVRSRGNDIAFGINHYAGKVVYNAKGFLEKNRDNLSLNLIECLKNSNIEVVSELFAAERTESGSISRSVSAFLAKPYLPMRPRSSELKKHRENLSQKKAKSIKKTIQTLKMNTIQKDKLNQVTVTSHFRNSLAELLDKMKDAEPFFVRHCLKA</sequence>
<dbReference type="InterPro" id="IPR052409">
    <property type="entry name" value="Myosin-III_kinase_activity"/>
</dbReference>
<keyword evidence="10" id="KW-0966">Cell projection</keyword>
<dbReference type="GO" id="GO:0042995">
    <property type="term" value="C:cell projection"/>
    <property type="evidence" value="ECO:0007669"/>
    <property type="project" value="UniProtKB-SubCell"/>
</dbReference>
<dbReference type="Proteomes" id="UP000663879">
    <property type="component" value="Unassembled WGS sequence"/>
</dbReference>
<dbReference type="PANTHER" id="PTHR46256">
    <property type="entry name" value="AGAP011099-PA"/>
    <property type="match status" value="1"/>
</dbReference>
<dbReference type="Gene3D" id="3.40.850.10">
    <property type="entry name" value="Kinesin motor domain"/>
    <property type="match status" value="1"/>
</dbReference>
<dbReference type="OrthoDB" id="2914378at2759"/>
<keyword evidence="7 11" id="KW-0518">Myosin</keyword>
<dbReference type="GO" id="GO:0000146">
    <property type="term" value="F:microfilament motor activity"/>
    <property type="evidence" value="ECO:0007669"/>
    <property type="project" value="TreeGrafter"/>
</dbReference>
<evidence type="ECO:0000256" key="4">
    <source>
        <dbReference type="ARBA" id="ARBA00022737"/>
    </source>
</evidence>
<comment type="caution">
    <text evidence="11">Lacks conserved residue(s) required for the propagation of feature annotation.</text>
</comment>
<keyword evidence="9" id="KW-0206">Cytoskeleton</keyword>
<keyword evidence="8 11" id="KW-0505">Motor protein</keyword>
<dbReference type="InterPro" id="IPR036961">
    <property type="entry name" value="Kinesin_motor_dom_sf"/>
</dbReference>
<dbReference type="PROSITE" id="PS51456">
    <property type="entry name" value="MYOSIN_MOTOR"/>
    <property type="match status" value="1"/>
</dbReference>
<keyword evidence="6 11" id="KW-0067">ATP-binding</keyword>
<evidence type="ECO:0000256" key="2">
    <source>
        <dbReference type="ARBA" id="ARBA00004316"/>
    </source>
</evidence>
<feature type="domain" description="Myosin motor" evidence="12">
    <location>
        <begin position="18"/>
        <end position="650"/>
    </location>
</feature>
<protein>
    <recommendedName>
        <fullName evidence="12">Myosin motor domain-containing protein</fullName>
    </recommendedName>
</protein>
<dbReference type="SUPFAM" id="SSF52540">
    <property type="entry name" value="P-loop containing nucleoside triphosphate hydrolases"/>
    <property type="match status" value="1"/>
</dbReference>
<comment type="subcellular location">
    <subcellularLocation>
        <location evidence="2">Cell projection</location>
    </subcellularLocation>
    <subcellularLocation>
        <location evidence="1">Cytoplasm</location>
        <location evidence="1">Cytoskeleton</location>
    </subcellularLocation>
</comment>
<evidence type="ECO:0000256" key="10">
    <source>
        <dbReference type="ARBA" id="ARBA00023273"/>
    </source>
</evidence>
<dbReference type="GO" id="GO:0005524">
    <property type="term" value="F:ATP binding"/>
    <property type="evidence" value="ECO:0007669"/>
    <property type="project" value="UniProtKB-UniRule"/>
</dbReference>
<keyword evidence="14" id="KW-1185">Reference proteome</keyword>
<comment type="similarity">
    <text evidence="11">Belongs to the TRAFAC class myosin-kinesin ATPase superfamily. Myosin family.</text>
</comment>
<dbReference type="Gene3D" id="1.20.58.530">
    <property type="match status" value="1"/>
</dbReference>
<keyword evidence="11" id="KW-0009">Actin-binding</keyword>
<comment type="caution">
    <text evidence="13">The sequence shown here is derived from an EMBL/GenBank/DDBJ whole genome shotgun (WGS) entry which is preliminary data.</text>
</comment>
<evidence type="ECO:0000256" key="1">
    <source>
        <dbReference type="ARBA" id="ARBA00004245"/>
    </source>
</evidence>
<dbReference type="PANTHER" id="PTHR46256:SF3">
    <property type="entry name" value="MYOSIN MOTOR DOMAIN-CONTAINING PROTEIN"/>
    <property type="match status" value="1"/>
</dbReference>
<evidence type="ECO:0000256" key="5">
    <source>
        <dbReference type="ARBA" id="ARBA00022741"/>
    </source>
</evidence>
<evidence type="ECO:0000256" key="3">
    <source>
        <dbReference type="ARBA" id="ARBA00022490"/>
    </source>
</evidence>
<dbReference type="Pfam" id="PF00063">
    <property type="entry name" value="Myosin_head"/>
    <property type="match status" value="1"/>
</dbReference>